<dbReference type="EMBL" id="SESI01000001">
    <property type="protein sequence ID" value="TQQ81383.1"/>
    <property type="molecule type" value="Genomic_DNA"/>
</dbReference>
<reference evidence="1 2" key="1">
    <citation type="submission" date="2019-02" db="EMBL/GenBank/DDBJ databases">
        <title>Halonotius sp. a new haloqrchaeon isolated from saline water.</title>
        <authorList>
            <person name="Duran-Viseras A."/>
            <person name="Sanchez-Porro C."/>
            <person name="Ventosa A."/>
        </authorList>
    </citation>
    <scope>NUCLEOTIDE SEQUENCE [LARGE SCALE GENOMIC DNA]</scope>
    <source>
        <strain evidence="1 2">F9-27</strain>
    </source>
</reference>
<accession>A0A544QPK3</accession>
<dbReference type="OrthoDB" id="213643at2157"/>
<dbReference type="RefSeq" id="WP_142441956.1">
    <property type="nucleotide sequence ID" value="NZ_SESI01000001.1"/>
</dbReference>
<dbReference type="Proteomes" id="UP000315385">
    <property type="component" value="Unassembled WGS sequence"/>
</dbReference>
<dbReference type="Pfam" id="PF23367">
    <property type="entry name" value="DUF7091"/>
    <property type="match status" value="1"/>
</dbReference>
<keyword evidence="2" id="KW-1185">Reference proteome</keyword>
<comment type="caution">
    <text evidence="1">The sequence shown here is derived from an EMBL/GenBank/DDBJ whole genome shotgun (WGS) entry which is preliminary data.</text>
</comment>
<gene>
    <name evidence="1" type="ORF">EWF95_00090</name>
</gene>
<dbReference type="AlphaFoldDB" id="A0A544QPK3"/>
<sequence>MDESVEGFLRERLRAAGRTYERTRAAVQEGQAAVDDSEALPTDEKGRAKLVCRRHATKRAVALDGEGRPVCFDADHIDCIGCVEDIEAGRIETW</sequence>
<dbReference type="InterPro" id="IPR055517">
    <property type="entry name" value="DUF7091"/>
</dbReference>
<proteinExistence type="predicted"/>
<protein>
    <submittedName>
        <fullName evidence="1">Uncharacterized protein</fullName>
    </submittedName>
</protein>
<evidence type="ECO:0000313" key="1">
    <source>
        <dbReference type="EMBL" id="TQQ81383.1"/>
    </source>
</evidence>
<name>A0A544QPK3_9EURY</name>
<evidence type="ECO:0000313" key="2">
    <source>
        <dbReference type="Proteomes" id="UP000315385"/>
    </source>
</evidence>
<organism evidence="1 2">
    <name type="scientific">Halonotius roseus</name>
    <dbReference type="NCBI Taxonomy" id="2511997"/>
    <lineage>
        <taxon>Archaea</taxon>
        <taxon>Methanobacteriati</taxon>
        <taxon>Methanobacteriota</taxon>
        <taxon>Stenosarchaea group</taxon>
        <taxon>Halobacteria</taxon>
        <taxon>Halobacteriales</taxon>
        <taxon>Haloferacaceae</taxon>
        <taxon>Halonotius</taxon>
    </lineage>
</organism>